<dbReference type="EMBL" id="SMFV01000001">
    <property type="protein sequence ID" value="TCK06420.1"/>
    <property type="molecule type" value="Genomic_DNA"/>
</dbReference>
<comment type="subcellular location">
    <subcellularLocation>
        <location evidence="1 6">Cytoplasm</location>
    </subcellularLocation>
</comment>
<dbReference type="Gene3D" id="3.30.2170.10">
    <property type="entry name" value="archaeoglobus fulgidus dsm 4304 superfamily"/>
    <property type="match status" value="1"/>
</dbReference>
<dbReference type="PANTHER" id="PTHR28511">
    <property type="entry name" value="ENDONUCLEASE V"/>
    <property type="match status" value="1"/>
</dbReference>
<dbReference type="CDD" id="cd06559">
    <property type="entry name" value="Endonuclease_V"/>
    <property type="match status" value="1"/>
</dbReference>
<feature type="site" description="Interaction with target DNA" evidence="6">
    <location>
        <position position="76"/>
    </location>
</feature>
<dbReference type="AlphaFoldDB" id="A0A4R1GHG3"/>
<dbReference type="InterPro" id="IPR007581">
    <property type="entry name" value="Endonuclease-V"/>
</dbReference>
<comment type="catalytic activity">
    <reaction evidence="6">
        <text>Endonucleolytic cleavage at apurinic or apyrimidinic sites to products with a 5'-phosphate.</text>
        <dbReference type="EC" id="3.1.21.7"/>
    </reaction>
</comment>
<evidence type="ECO:0000313" key="8">
    <source>
        <dbReference type="Proteomes" id="UP000295777"/>
    </source>
</evidence>
<keyword evidence="6" id="KW-0227">DNA damage</keyword>
<name>A0A4R1GHG3_9BACT</name>
<gene>
    <name evidence="6" type="primary">nfi</name>
    <name evidence="7" type="ORF">CLV27_0221</name>
</gene>
<evidence type="ECO:0000256" key="4">
    <source>
        <dbReference type="ARBA" id="ARBA00022759"/>
    </source>
</evidence>
<dbReference type="GO" id="GO:0006281">
    <property type="term" value="P:DNA repair"/>
    <property type="evidence" value="ECO:0007669"/>
    <property type="project" value="UniProtKB-UniRule"/>
</dbReference>
<dbReference type="Pfam" id="PF04493">
    <property type="entry name" value="Endonuclease_5"/>
    <property type="match status" value="1"/>
</dbReference>
<dbReference type="GO" id="GO:0003727">
    <property type="term" value="F:single-stranded RNA binding"/>
    <property type="evidence" value="ECO:0007669"/>
    <property type="project" value="TreeGrafter"/>
</dbReference>
<keyword evidence="6" id="KW-0234">DNA repair</keyword>
<dbReference type="RefSeq" id="WP_132524944.1">
    <property type="nucleotide sequence ID" value="NZ_SMFV01000001.1"/>
</dbReference>
<evidence type="ECO:0000256" key="5">
    <source>
        <dbReference type="ARBA" id="ARBA00022801"/>
    </source>
</evidence>
<proteinExistence type="inferred from homology"/>
<dbReference type="PANTHER" id="PTHR28511:SF1">
    <property type="entry name" value="ENDONUCLEASE V"/>
    <property type="match status" value="1"/>
</dbReference>
<keyword evidence="2 6" id="KW-0963">Cytoplasm</keyword>
<comment type="cofactor">
    <cofactor evidence="6">
        <name>Mg(2+)</name>
        <dbReference type="ChEBI" id="CHEBI:18420"/>
    </cofactor>
</comment>
<dbReference type="GO" id="GO:0043737">
    <property type="term" value="F:deoxyribonuclease V activity"/>
    <property type="evidence" value="ECO:0007669"/>
    <property type="project" value="UniProtKB-UniRule"/>
</dbReference>
<accession>A0A4R1GHG3</accession>
<keyword evidence="8" id="KW-1185">Reference proteome</keyword>
<dbReference type="Proteomes" id="UP000295777">
    <property type="component" value="Unassembled WGS sequence"/>
</dbReference>
<reference evidence="7 8" key="1">
    <citation type="submission" date="2019-03" db="EMBL/GenBank/DDBJ databases">
        <title>Genomic Encyclopedia of Archaeal and Bacterial Type Strains, Phase II (KMG-II): from individual species to whole genera.</title>
        <authorList>
            <person name="Goeker M."/>
        </authorList>
    </citation>
    <scope>NUCLEOTIDE SEQUENCE [LARGE SCALE GENOMIC DNA]</scope>
    <source>
        <strain evidence="7 8">DSM 24425</strain>
    </source>
</reference>
<evidence type="ECO:0000256" key="6">
    <source>
        <dbReference type="HAMAP-Rule" id="MF_00801"/>
    </source>
</evidence>
<keyword evidence="3 6" id="KW-0540">Nuclease</keyword>
<keyword evidence="4 6" id="KW-0255">Endonuclease</keyword>
<feature type="binding site" evidence="6">
    <location>
        <position position="35"/>
    </location>
    <ligand>
        <name>Mg(2+)</name>
        <dbReference type="ChEBI" id="CHEBI:18420"/>
    </ligand>
</feature>
<dbReference type="HAMAP" id="MF_00801">
    <property type="entry name" value="Endonuclease_5"/>
    <property type="match status" value="1"/>
</dbReference>
<evidence type="ECO:0000256" key="2">
    <source>
        <dbReference type="ARBA" id="ARBA00022490"/>
    </source>
</evidence>
<evidence type="ECO:0000313" key="7">
    <source>
        <dbReference type="EMBL" id="TCK06420.1"/>
    </source>
</evidence>
<evidence type="ECO:0000256" key="3">
    <source>
        <dbReference type="ARBA" id="ARBA00022722"/>
    </source>
</evidence>
<keyword evidence="5 6" id="KW-0378">Hydrolase</keyword>
<sequence>MKFNLSKAKRAQKELRKKIELNPLKKEPKLVAGCDLTFLDPYKTPTLGIGAFVVLKWPELSLVEVQWEVLEIKIPYYPGFLAFREIPLLVKTFRKLKNKPDVVIVDGHGIAHPRRLGIATHFGIVEKVPTVGCAKKPLYGKFKEPCKEKGCYEKIVDPKTQELIGFVLRTKNNVKPVYVSPGNLITFEEVIPLVNSLVTKYKLPEPTRLAHNYLQKIRKGIQNACNGKPTNSDKSLF</sequence>
<comment type="caution">
    <text evidence="7">The sequence shown here is derived from an EMBL/GenBank/DDBJ whole genome shotgun (WGS) entry which is preliminary data.</text>
</comment>
<comment type="function">
    <text evidence="6">DNA repair enzyme involved in the repair of deaminated bases. Selectively cleaves double-stranded DNA at the second phosphodiester bond 3' to a deoxyinosine leaving behind the intact lesion on the nicked DNA.</text>
</comment>
<comment type="similarity">
    <text evidence="6">Belongs to the endonuclease V family.</text>
</comment>
<dbReference type="OrthoDB" id="9790916at2"/>
<feature type="binding site" evidence="6">
    <location>
        <position position="106"/>
    </location>
    <ligand>
        <name>Mg(2+)</name>
        <dbReference type="ChEBI" id="CHEBI:18420"/>
    </ligand>
</feature>
<keyword evidence="6" id="KW-0479">Metal-binding</keyword>
<protein>
    <recommendedName>
        <fullName evidence="6">Endonuclease V</fullName>
        <ecNumber evidence="6">3.1.21.7</ecNumber>
    </recommendedName>
    <alternativeName>
        <fullName evidence="6">Deoxyinosine 3'endonuclease</fullName>
    </alternativeName>
    <alternativeName>
        <fullName evidence="6">Deoxyribonuclease V</fullName>
        <shortName evidence="6">DNase V</shortName>
    </alternativeName>
</protein>
<keyword evidence="6" id="KW-0460">Magnesium</keyword>
<organism evidence="7 8">
    <name type="scientific">Phorcysia thermohydrogeniphila</name>
    <dbReference type="NCBI Taxonomy" id="936138"/>
    <lineage>
        <taxon>Bacteria</taxon>
        <taxon>Pseudomonadati</taxon>
        <taxon>Aquificota</taxon>
        <taxon>Aquificia</taxon>
        <taxon>Desulfurobacteriales</taxon>
        <taxon>Desulfurobacteriaceae</taxon>
        <taxon>Phorcysia</taxon>
    </lineage>
</organism>
<dbReference type="GO" id="GO:0016891">
    <property type="term" value="F:RNA endonuclease activity producing 5'-phosphomonoesters, hydrolytic mechanism"/>
    <property type="evidence" value="ECO:0007669"/>
    <property type="project" value="TreeGrafter"/>
</dbReference>
<dbReference type="EC" id="3.1.21.7" evidence="6"/>
<dbReference type="GO" id="GO:0005737">
    <property type="term" value="C:cytoplasm"/>
    <property type="evidence" value="ECO:0007669"/>
    <property type="project" value="UniProtKB-SubCell"/>
</dbReference>
<evidence type="ECO:0000256" key="1">
    <source>
        <dbReference type="ARBA" id="ARBA00004496"/>
    </source>
</evidence>
<dbReference type="GO" id="GO:0000287">
    <property type="term" value="F:magnesium ion binding"/>
    <property type="evidence" value="ECO:0007669"/>
    <property type="project" value="UniProtKB-UniRule"/>
</dbReference>